<evidence type="ECO:0000256" key="13">
    <source>
        <dbReference type="ARBA" id="ARBA00023136"/>
    </source>
</evidence>
<evidence type="ECO:0000313" key="17">
    <source>
        <dbReference type="EMBL" id="QCT01180.1"/>
    </source>
</evidence>
<evidence type="ECO:0000256" key="14">
    <source>
        <dbReference type="SAM" id="Phobius"/>
    </source>
</evidence>
<dbReference type="KEGG" id="palo:E6C60_0457"/>
<dbReference type="PANTHER" id="PTHR45528">
    <property type="entry name" value="SENSOR HISTIDINE KINASE CPXA"/>
    <property type="match status" value="1"/>
</dbReference>
<dbReference type="Proteomes" id="UP000300879">
    <property type="component" value="Chromosome"/>
</dbReference>
<evidence type="ECO:0000256" key="2">
    <source>
        <dbReference type="ARBA" id="ARBA00004651"/>
    </source>
</evidence>
<dbReference type="PANTHER" id="PTHR45528:SF9">
    <property type="entry name" value="SENSOR HISTIDINE KINASE YBDK"/>
    <property type="match status" value="1"/>
</dbReference>
<evidence type="ECO:0000256" key="1">
    <source>
        <dbReference type="ARBA" id="ARBA00000085"/>
    </source>
</evidence>
<evidence type="ECO:0000256" key="11">
    <source>
        <dbReference type="ARBA" id="ARBA00022989"/>
    </source>
</evidence>
<keyword evidence="10" id="KW-0067">ATP-binding</keyword>
<keyword evidence="11 14" id="KW-1133">Transmembrane helix</keyword>
<feature type="domain" description="Histidine kinase" evidence="15">
    <location>
        <begin position="269"/>
        <end position="468"/>
    </location>
</feature>
<evidence type="ECO:0000256" key="12">
    <source>
        <dbReference type="ARBA" id="ARBA00023012"/>
    </source>
</evidence>
<dbReference type="InterPro" id="IPR003660">
    <property type="entry name" value="HAMP_dom"/>
</dbReference>
<evidence type="ECO:0000256" key="8">
    <source>
        <dbReference type="ARBA" id="ARBA00022741"/>
    </source>
</evidence>
<dbReference type="Pfam" id="PF02518">
    <property type="entry name" value="HATPase_c"/>
    <property type="match status" value="1"/>
</dbReference>
<accession>A0A4P8XI81</accession>
<dbReference type="SUPFAM" id="SSF47384">
    <property type="entry name" value="Homodimeric domain of signal transducing histidine kinase"/>
    <property type="match status" value="1"/>
</dbReference>
<protein>
    <recommendedName>
        <fullName evidence="3">histidine kinase</fullName>
        <ecNumber evidence="3">2.7.13.3</ecNumber>
    </recommendedName>
</protein>
<dbReference type="Pfam" id="PF00512">
    <property type="entry name" value="HisKA"/>
    <property type="match status" value="1"/>
</dbReference>
<dbReference type="EC" id="2.7.13.3" evidence="3"/>
<dbReference type="GO" id="GO:0000155">
    <property type="term" value="F:phosphorelay sensor kinase activity"/>
    <property type="evidence" value="ECO:0007669"/>
    <property type="project" value="InterPro"/>
</dbReference>
<evidence type="ECO:0000256" key="5">
    <source>
        <dbReference type="ARBA" id="ARBA00022553"/>
    </source>
</evidence>
<dbReference type="SUPFAM" id="SSF55874">
    <property type="entry name" value="ATPase domain of HSP90 chaperone/DNA topoisomerase II/histidine kinase"/>
    <property type="match status" value="1"/>
</dbReference>
<dbReference type="InterPro" id="IPR005467">
    <property type="entry name" value="His_kinase_dom"/>
</dbReference>
<organism evidence="17 18">
    <name type="scientific">Paenibacillus algicola</name>
    <dbReference type="NCBI Taxonomy" id="2565926"/>
    <lineage>
        <taxon>Bacteria</taxon>
        <taxon>Bacillati</taxon>
        <taxon>Bacillota</taxon>
        <taxon>Bacilli</taxon>
        <taxon>Bacillales</taxon>
        <taxon>Paenibacillaceae</taxon>
        <taxon>Paenibacillus</taxon>
    </lineage>
</organism>
<evidence type="ECO:0000256" key="7">
    <source>
        <dbReference type="ARBA" id="ARBA00022692"/>
    </source>
</evidence>
<evidence type="ECO:0000256" key="9">
    <source>
        <dbReference type="ARBA" id="ARBA00022777"/>
    </source>
</evidence>
<dbReference type="Gene3D" id="1.10.287.130">
    <property type="match status" value="1"/>
</dbReference>
<dbReference type="Gene3D" id="6.10.340.10">
    <property type="match status" value="1"/>
</dbReference>
<dbReference type="SMART" id="SM00388">
    <property type="entry name" value="HisKA"/>
    <property type="match status" value="1"/>
</dbReference>
<evidence type="ECO:0000313" key="18">
    <source>
        <dbReference type="Proteomes" id="UP000300879"/>
    </source>
</evidence>
<dbReference type="CDD" id="cd06225">
    <property type="entry name" value="HAMP"/>
    <property type="match status" value="1"/>
</dbReference>
<dbReference type="AlphaFoldDB" id="A0A4P8XI81"/>
<gene>
    <name evidence="17" type="ORF">E6C60_0457</name>
</gene>
<comment type="subcellular location">
    <subcellularLocation>
        <location evidence="2">Cell membrane</location>
        <topology evidence="2">Multi-pass membrane protein</topology>
    </subcellularLocation>
</comment>
<keyword evidence="13 14" id="KW-0472">Membrane</keyword>
<keyword evidence="8" id="KW-0547">Nucleotide-binding</keyword>
<evidence type="ECO:0000256" key="6">
    <source>
        <dbReference type="ARBA" id="ARBA00022679"/>
    </source>
</evidence>
<reference evidence="17 18" key="1">
    <citation type="submission" date="2019-05" db="EMBL/GenBank/DDBJ databases">
        <authorList>
            <person name="Chen C."/>
        </authorList>
    </citation>
    <scope>NUCLEOTIDE SEQUENCE [LARGE SCALE GENOMIC DNA]</scope>
    <source>
        <strain evidence="17 18">HB172198</strain>
    </source>
</reference>
<evidence type="ECO:0000256" key="3">
    <source>
        <dbReference type="ARBA" id="ARBA00012438"/>
    </source>
</evidence>
<dbReference type="SMART" id="SM00387">
    <property type="entry name" value="HATPase_c"/>
    <property type="match status" value="1"/>
</dbReference>
<keyword evidence="12" id="KW-0902">Two-component regulatory system</keyword>
<dbReference type="Gene3D" id="3.30.565.10">
    <property type="entry name" value="Histidine kinase-like ATPase, C-terminal domain"/>
    <property type="match status" value="1"/>
</dbReference>
<feature type="transmembrane region" description="Helical" evidence="14">
    <location>
        <begin position="21"/>
        <end position="46"/>
    </location>
</feature>
<dbReference type="InterPro" id="IPR003594">
    <property type="entry name" value="HATPase_dom"/>
</dbReference>
<dbReference type="RefSeq" id="WP_233281106.1">
    <property type="nucleotide sequence ID" value="NZ_CP040396.1"/>
</dbReference>
<evidence type="ECO:0000256" key="10">
    <source>
        <dbReference type="ARBA" id="ARBA00022840"/>
    </source>
</evidence>
<dbReference type="InterPro" id="IPR050398">
    <property type="entry name" value="HssS/ArlS-like"/>
</dbReference>
<evidence type="ECO:0000256" key="4">
    <source>
        <dbReference type="ARBA" id="ARBA00022475"/>
    </source>
</evidence>
<keyword evidence="18" id="KW-1185">Reference proteome</keyword>
<dbReference type="CDD" id="cd00082">
    <property type="entry name" value="HisKA"/>
    <property type="match status" value="1"/>
</dbReference>
<comment type="catalytic activity">
    <reaction evidence="1">
        <text>ATP + protein L-histidine = ADP + protein N-phospho-L-histidine.</text>
        <dbReference type="EC" id="2.7.13.3"/>
    </reaction>
</comment>
<dbReference type="PROSITE" id="PS50885">
    <property type="entry name" value="HAMP"/>
    <property type="match status" value="1"/>
</dbReference>
<keyword evidence="9 17" id="KW-0418">Kinase</keyword>
<keyword evidence="5" id="KW-0597">Phosphoprotein</keyword>
<dbReference type="PROSITE" id="PS50109">
    <property type="entry name" value="HIS_KIN"/>
    <property type="match status" value="1"/>
</dbReference>
<proteinExistence type="predicted"/>
<feature type="domain" description="HAMP" evidence="16">
    <location>
        <begin position="202"/>
        <end position="254"/>
    </location>
</feature>
<sequence>MTRLPWQRKRRGYRNSLTSRYLLIVCIAMLFLPIVFPLSGVMYGYVNDLIQNEAVSKDERYTNGVELETLWHAEAEALNTASPTEIEERLVQLKDMYPEASMFWVDGENRTRLTLSNGESVPALWSAVEAVAFMKRAVNGDPFTSVAFIGGEWSSGQGFMVIQLPRKHLYQSANSSGESILYFILLMLIALMFIVISWLFFVRIRKRLLRLRDAMTSSNDHALPEPVVMHRSDEIGQLEAGYNAMVEQLAKSRHREQEEAELRKSLIANLSHDLRTPLTVIRSHIFSMEQEALSINGRKSLHLMESKIQDLGALIDNLLSYSLLTSGKVLLEREPLDLLRLVRESAAAWYPLWEKEGIELDIELQDGAWVWRIDELWFKRLLDNLFQNVVRHAKGGGYIGIHRTVLDNGVQALLISDKGPGMDAKTPGTGSGIGLAIVHFLAKEMEVDCQIQSGTQGTVFTLSQPAGREGGREF</sequence>
<keyword evidence="7 14" id="KW-0812">Transmembrane</keyword>
<dbReference type="GO" id="GO:0005886">
    <property type="term" value="C:plasma membrane"/>
    <property type="evidence" value="ECO:0007669"/>
    <property type="project" value="UniProtKB-SubCell"/>
</dbReference>
<keyword evidence="6" id="KW-0808">Transferase</keyword>
<keyword evidence="4" id="KW-1003">Cell membrane</keyword>
<dbReference type="InterPro" id="IPR003661">
    <property type="entry name" value="HisK_dim/P_dom"/>
</dbReference>
<evidence type="ECO:0000259" key="15">
    <source>
        <dbReference type="PROSITE" id="PS50109"/>
    </source>
</evidence>
<name>A0A4P8XI81_9BACL</name>
<dbReference type="InterPro" id="IPR036097">
    <property type="entry name" value="HisK_dim/P_sf"/>
</dbReference>
<dbReference type="EMBL" id="CP040396">
    <property type="protein sequence ID" value="QCT01180.1"/>
    <property type="molecule type" value="Genomic_DNA"/>
</dbReference>
<evidence type="ECO:0000259" key="16">
    <source>
        <dbReference type="PROSITE" id="PS50885"/>
    </source>
</evidence>
<dbReference type="GO" id="GO:0005524">
    <property type="term" value="F:ATP binding"/>
    <property type="evidence" value="ECO:0007669"/>
    <property type="project" value="UniProtKB-KW"/>
</dbReference>
<dbReference type="InterPro" id="IPR036890">
    <property type="entry name" value="HATPase_C_sf"/>
</dbReference>
<feature type="transmembrane region" description="Helical" evidence="14">
    <location>
        <begin position="180"/>
        <end position="202"/>
    </location>
</feature>